<dbReference type="Pfam" id="PF00350">
    <property type="entry name" value="Dynamin_N"/>
    <property type="match status" value="1"/>
</dbReference>
<feature type="domain" description="Dynamin N-terminal" evidence="7">
    <location>
        <begin position="44"/>
        <end position="186"/>
    </location>
</feature>
<dbReference type="Gene3D" id="3.40.50.300">
    <property type="entry name" value="P-loop containing nucleotide triphosphate hydrolases"/>
    <property type="match status" value="1"/>
</dbReference>
<keyword evidence="3" id="KW-0378">Hydrolase</keyword>
<dbReference type="GO" id="GO:0016020">
    <property type="term" value="C:membrane"/>
    <property type="evidence" value="ECO:0007669"/>
    <property type="project" value="UniProtKB-SubCell"/>
</dbReference>
<name>A0A964RRJ9_9CLOT</name>
<dbReference type="InterPro" id="IPR027094">
    <property type="entry name" value="Mitofusin_fam"/>
</dbReference>
<evidence type="ECO:0000313" key="8">
    <source>
        <dbReference type="EMBL" id="MVX66432.1"/>
    </source>
</evidence>
<comment type="caution">
    <text evidence="8">The sequence shown here is derived from an EMBL/GenBank/DDBJ whole genome shotgun (WGS) entry which is preliminary data.</text>
</comment>
<feature type="coiled-coil region" evidence="6">
    <location>
        <begin position="532"/>
        <end position="578"/>
    </location>
</feature>
<dbReference type="RefSeq" id="WP_160360982.1">
    <property type="nucleotide sequence ID" value="NZ_WSRQ01000056.1"/>
</dbReference>
<evidence type="ECO:0000256" key="6">
    <source>
        <dbReference type="SAM" id="Coils"/>
    </source>
</evidence>
<protein>
    <submittedName>
        <fullName evidence="8">GTP-binding protein</fullName>
    </submittedName>
</protein>
<proteinExistence type="predicted"/>
<gene>
    <name evidence="8" type="ORF">GKZ28_22415</name>
</gene>
<dbReference type="GO" id="GO:0005525">
    <property type="term" value="F:GTP binding"/>
    <property type="evidence" value="ECO:0007669"/>
    <property type="project" value="UniProtKB-KW"/>
</dbReference>
<reference evidence="8" key="1">
    <citation type="submission" date="2019-12" db="EMBL/GenBank/DDBJ databases">
        <title>Microbes associate with the intestines of laboratory mice.</title>
        <authorList>
            <person name="Navarre W."/>
            <person name="Wong E."/>
        </authorList>
    </citation>
    <scope>NUCLEOTIDE SEQUENCE</scope>
    <source>
        <strain evidence="8">NM79_F5</strain>
    </source>
</reference>
<evidence type="ECO:0000256" key="2">
    <source>
        <dbReference type="ARBA" id="ARBA00022741"/>
    </source>
</evidence>
<evidence type="ECO:0000256" key="1">
    <source>
        <dbReference type="ARBA" id="ARBA00004370"/>
    </source>
</evidence>
<dbReference type="PANTHER" id="PTHR10465">
    <property type="entry name" value="TRANSMEMBRANE GTPASE FZO1"/>
    <property type="match status" value="1"/>
</dbReference>
<dbReference type="EMBL" id="WSRQ01000056">
    <property type="protein sequence ID" value="MVX66432.1"/>
    <property type="molecule type" value="Genomic_DNA"/>
</dbReference>
<keyword evidence="2" id="KW-0547">Nucleotide-binding</keyword>
<evidence type="ECO:0000313" key="9">
    <source>
        <dbReference type="Proteomes" id="UP000656077"/>
    </source>
</evidence>
<evidence type="ECO:0000256" key="4">
    <source>
        <dbReference type="ARBA" id="ARBA00023134"/>
    </source>
</evidence>
<organism evidence="8 9">
    <name type="scientific">Clostridium chromiireducens</name>
    <dbReference type="NCBI Taxonomy" id="225345"/>
    <lineage>
        <taxon>Bacteria</taxon>
        <taxon>Bacillati</taxon>
        <taxon>Bacillota</taxon>
        <taxon>Clostridia</taxon>
        <taxon>Eubacteriales</taxon>
        <taxon>Clostridiaceae</taxon>
        <taxon>Clostridium</taxon>
    </lineage>
</organism>
<keyword evidence="6" id="KW-0175">Coiled coil</keyword>
<comment type="subcellular location">
    <subcellularLocation>
        <location evidence="1">Membrane</location>
    </subcellularLocation>
</comment>
<evidence type="ECO:0000259" key="7">
    <source>
        <dbReference type="Pfam" id="PF00350"/>
    </source>
</evidence>
<dbReference type="PANTHER" id="PTHR10465:SF0">
    <property type="entry name" value="SARCALUMENIN"/>
    <property type="match status" value="1"/>
</dbReference>
<evidence type="ECO:0000256" key="3">
    <source>
        <dbReference type="ARBA" id="ARBA00022801"/>
    </source>
</evidence>
<dbReference type="AlphaFoldDB" id="A0A964RRJ9"/>
<keyword evidence="5" id="KW-0472">Membrane</keyword>
<evidence type="ECO:0000256" key="5">
    <source>
        <dbReference type="ARBA" id="ARBA00023136"/>
    </source>
</evidence>
<sequence>MDFFKSCVERQKRIDKVISIIENDDIKAKNLLIKSRIINPAHYVVMLGETSSGKSALINSMFDNKILVESVKPTTGVVTEVIIGNNYEETLVAINNDFSMEIIDSNKFAELTLKPSDKLNRLRYIGPCKNSKYDGIRIFDTPGYGSLIERHEEVLKEFIPESDFIIYVVSYKTGIGEDDFQFLKYVGEIINDNVEVVLSINMCPQGITEDNKRISEIRKSVNECIHKDVKAFLVESSSEKNPVTEALWDYIYERTNDESKREELSETLKNYQDYLLRECDIKINSRIAEIESTKENIQERVNIINDFLEQKENILEAIENGFVKIKLKSIRLISKSDIRIKEDIFKYIYDESKWSMKEETFSLMQHYYVPKLTNEETENLVSYIEDEFISLNREIGNMLDTQITKIKEDIKKSAPSYSEVIEGIIEKHRGDVIGRAAGEMFRKAYKGTSGEVEDEYGTSKNLKKIVNTFERATFGEINANLNRLLKTIRATSLKGITESLNIFTDSIFFLYDSLTWQKKIEEISITAIDNWANNIENSTRKYLDELKETNKEEILALFNELSEELSNDKNELENISSEELIRLRSEIEFLLNKCLLVNLKK</sequence>
<dbReference type="SUPFAM" id="SSF52540">
    <property type="entry name" value="P-loop containing nucleoside triphosphate hydrolases"/>
    <property type="match status" value="1"/>
</dbReference>
<keyword evidence="4" id="KW-0342">GTP-binding</keyword>
<accession>A0A964RRJ9</accession>
<dbReference type="InterPro" id="IPR027417">
    <property type="entry name" value="P-loop_NTPase"/>
</dbReference>
<dbReference type="InterPro" id="IPR045063">
    <property type="entry name" value="Dynamin_N"/>
</dbReference>
<dbReference type="GO" id="GO:0003924">
    <property type="term" value="F:GTPase activity"/>
    <property type="evidence" value="ECO:0007669"/>
    <property type="project" value="InterPro"/>
</dbReference>
<dbReference type="Proteomes" id="UP000656077">
    <property type="component" value="Unassembled WGS sequence"/>
</dbReference>